<reference evidence="1" key="1">
    <citation type="submission" date="2018-02" db="EMBL/GenBank/DDBJ databases">
        <title>Rhizophora mucronata_Transcriptome.</title>
        <authorList>
            <person name="Meera S.P."/>
            <person name="Sreeshan A."/>
            <person name="Augustine A."/>
        </authorList>
    </citation>
    <scope>NUCLEOTIDE SEQUENCE</scope>
    <source>
        <tissue evidence="1">Leaf</tissue>
    </source>
</reference>
<dbReference type="AlphaFoldDB" id="A0A2P2NHY3"/>
<name>A0A2P2NHY3_RHIMU</name>
<organism evidence="1">
    <name type="scientific">Rhizophora mucronata</name>
    <name type="common">Asiatic mangrove</name>
    <dbReference type="NCBI Taxonomy" id="61149"/>
    <lineage>
        <taxon>Eukaryota</taxon>
        <taxon>Viridiplantae</taxon>
        <taxon>Streptophyta</taxon>
        <taxon>Embryophyta</taxon>
        <taxon>Tracheophyta</taxon>
        <taxon>Spermatophyta</taxon>
        <taxon>Magnoliopsida</taxon>
        <taxon>eudicotyledons</taxon>
        <taxon>Gunneridae</taxon>
        <taxon>Pentapetalae</taxon>
        <taxon>rosids</taxon>
        <taxon>fabids</taxon>
        <taxon>Malpighiales</taxon>
        <taxon>Rhizophoraceae</taxon>
        <taxon>Rhizophora</taxon>
    </lineage>
</organism>
<accession>A0A2P2NHY3</accession>
<proteinExistence type="predicted"/>
<protein>
    <submittedName>
        <fullName evidence="1">Uncharacterized protein</fullName>
    </submittedName>
</protein>
<sequence length="66" mass="7360">MRTKSLRAARSPFSSPISITIGRPVRSPSWINDWEARAVSSDSMLCILASRTNAFCSPLRTRYSCP</sequence>
<dbReference type="EMBL" id="GGEC01061614">
    <property type="protein sequence ID" value="MBX42098.1"/>
    <property type="molecule type" value="Transcribed_RNA"/>
</dbReference>
<evidence type="ECO:0000313" key="1">
    <source>
        <dbReference type="EMBL" id="MBX42098.1"/>
    </source>
</evidence>